<sequence>MGHVMKSDIGFSAKHLDCGMAMDMEHEESDSKSENSPQSCCKNIIEHLQVDEDVQLKKVDLKLSVNFTVALVQVFVFGLESSDSDQPTFSYYTSPPLNQDIHVLIEQFLI</sequence>
<keyword evidence="2" id="KW-1185">Reference proteome</keyword>
<dbReference type="Pfam" id="PF26622">
    <property type="entry name" value="DUF8199"/>
    <property type="match status" value="1"/>
</dbReference>
<dbReference type="EMBL" id="FNVR01000016">
    <property type="protein sequence ID" value="SEG18047.1"/>
    <property type="molecule type" value="Genomic_DNA"/>
</dbReference>
<dbReference type="Proteomes" id="UP000236736">
    <property type="component" value="Unassembled WGS sequence"/>
</dbReference>
<accession>A0A1H5Y2X2</accession>
<evidence type="ECO:0000313" key="2">
    <source>
        <dbReference type="Proteomes" id="UP000236736"/>
    </source>
</evidence>
<proteinExistence type="predicted"/>
<organism evidence="1 2">
    <name type="scientific">Algoriphagus boritolerans DSM 17298 = JCM 18970</name>
    <dbReference type="NCBI Taxonomy" id="1120964"/>
    <lineage>
        <taxon>Bacteria</taxon>
        <taxon>Pseudomonadati</taxon>
        <taxon>Bacteroidota</taxon>
        <taxon>Cytophagia</taxon>
        <taxon>Cytophagales</taxon>
        <taxon>Cyclobacteriaceae</taxon>
        <taxon>Algoriphagus</taxon>
    </lineage>
</organism>
<dbReference type="NCBIfam" id="NF047658">
    <property type="entry name" value="HYC_CC_PP"/>
    <property type="match status" value="1"/>
</dbReference>
<evidence type="ECO:0000313" key="1">
    <source>
        <dbReference type="EMBL" id="SEG18047.1"/>
    </source>
</evidence>
<dbReference type="InterPro" id="IPR058060">
    <property type="entry name" value="HYC_CC_PP"/>
</dbReference>
<name>A0A1H5Y2X2_9BACT</name>
<protein>
    <submittedName>
        <fullName evidence="1">Uncharacterized protein</fullName>
    </submittedName>
</protein>
<gene>
    <name evidence="1" type="ORF">SAMN03080598_02785</name>
</gene>
<dbReference type="AlphaFoldDB" id="A0A1H5Y2X2"/>
<reference evidence="2" key="1">
    <citation type="submission" date="2016-10" db="EMBL/GenBank/DDBJ databases">
        <authorList>
            <person name="Varghese N."/>
            <person name="Submissions S."/>
        </authorList>
    </citation>
    <scope>NUCLEOTIDE SEQUENCE [LARGE SCALE GENOMIC DNA]</scope>
    <source>
        <strain evidence="2">DSM 17298</strain>
    </source>
</reference>
<dbReference type="InterPro" id="IPR058512">
    <property type="entry name" value="DUF8199"/>
</dbReference>